<gene>
    <name evidence="1" type="ORF">GPA21_09535</name>
</gene>
<dbReference type="AlphaFoldDB" id="A0A972F7G6"/>
<dbReference type="Gene3D" id="3.30.420.130">
    <property type="entry name" value="Dinitrogenase iron-molybdenum cofactor biosynthesis domain"/>
    <property type="match status" value="1"/>
</dbReference>
<dbReference type="RefSeq" id="WP_168987969.1">
    <property type="nucleotide sequence ID" value="NZ_CAWPHM010000272.1"/>
</dbReference>
<name>A0A972F7G6_9RHOO</name>
<proteinExistence type="predicted"/>
<dbReference type="Proteomes" id="UP000599523">
    <property type="component" value="Unassembled WGS sequence"/>
</dbReference>
<protein>
    <submittedName>
        <fullName evidence="1">Nitrogen fixation protein</fullName>
    </submittedName>
</protein>
<accession>A0A972F7G6</accession>
<evidence type="ECO:0000313" key="2">
    <source>
        <dbReference type="Proteomes" id="UP000599523"/>
    </source>
</evidence>
<comment type="caution">
    <text evidence="1">The sequence shown here is derived from an EMBL/GenBank/DDBJ whole genome shotgun (WGS) entry which is preliminary data.</text>
</comment>
<dbReference type="EMBL" id="WTVM01000047">
    <property type="protein sequence ID" value="NMG03214.1"/>
    <property type="molecule type" value="Genomic_DNA"/>
</dbReference>
<dbReference type="InterPro" id="IPR036105">
    <property type="entry name" value="DiNase_FeMo-co_biosyn_sf"/>
</dbReference>
<keyword evidence="2" id="KW-1185">Reference proteome</keyword>
<dbReference type="SUPFAM" id="SSF53146">
    <property type="entry name" value="Nitrogenase accessory factor-like"/>
    <property type="match status" value="1"/>
</dbReference>
<evidence type="ECO:0000313" key="1">
    <source>
        <dbReference type="EMBL" id="NMG03214.1"/>
    </source>
</evidence>
<sequence length="118" mass="12801">MKIAVTSQNFRTVTAHAGKTRRFLVFDIPSGESPREVDRLDLPQEMAFRVFRGDQHPIDGVAALITGGAGEGFRARMGRRGIELVVTSETDPLQAVIDYTRGVVKPAALHAHGHHGAS</sequence>
<organism evidence="1 2">
    <name type="scientific">Azoarcus taiwanensis</name>
    <dbReference type="NCBI Taxonomy" id="666964"/>
    <lineage>
        <taxon>Bacteria</taxon>
        <taxon>Pseudomonadati</taxon>
        <taxon>Pseudomonadota</taxon>
        <taxon>Betaproteobacteria</taxon>
        <taxon>Rhodocyclales</taxon>
        <taxon>Zoogloeaceae</taxon>
        <taxon>Azoarcus</taxon>
    </lineage>
</organism>
<reference evidence="1" key="1">
    <citation type="submission" date="2019-12" db="EMBL/GenBank/DDBJ databases">
        <title>Comparative genomics gives insights into the taxonomy of the Azoarcus-Aromatoleum group and reveals separate origins of nif in the plant-associated Azoarcus and non-plant-associated Aromatoleum sub-groups.</title>
        <authorList>
            <person name="Lafos M."/>
            <person name="Maluk M."/>
            <person name="Batista M."/>
            <person name="Junghare M."/>
            <person name="Carmona M."/>
            <person name="Faoro H."/>
            <person name="Cruz L.M."/>
            <person name="Battistoni F."/>
            <person name="De Souza E."/>
            <person name="Pedrosa F."/>
            <person name="Chen W.-M."/>
            <person name="Poole P.S."/>
            <person name="Dixon R.A."/>
            <person name="James E.K."/>
        </authorList>
    </citation>
    <scope>NUCLEOTIDE SEQUENCE</scope>
    <source>
        <strain evidence="1">NSC3</strain>
    </source>
</reference>